<dbReference type="PROSITE" id="PS51195">
    <property type="entry name" value="Q_MOTIF"/>
    <property type="match status" value="1"/>
</dbReference>
<reference evidence="16" key="1">
    <citation type="submission" date="2022-03" db="EMBL/GenBank/DDBJ databases">
        <authorList>
            <person name="Legras J.-L."/>
            <person name="Devillers H."/>
            <person name="Grondin C."/>
        </authorList>
    </citation>
    <scope>NUCLEOTIDE SEQUENCE</scope>
    <source>
        <strain evidence="16">CLIB 1423</strain>
    </source>
</reference>
<comment type="domain">
    <text evidence="11">The Q motif is unique to and characteristic of the DEAD box family of RNA helicases and controls ATP binding and hydrolysis.</text>
</comment>
<feature type="domain" description="Helicase ATP-binding" evidence="13">
    <location>
        <begin position="179"/>
        <end position="375"/>
    </location>
</feature>
<keyword evidence="4 11" id="KW-0547">Nucleotide-binding</keyword>
<dbReference type="SMART" id="SM00487">
    <property type="entry name" value="DEXDc"/>
    <property type="match status" value="1"/>
</dbReference>
<comment type="caution">
    <text evidence="16">The sequence shown here is derived from an EMBL/GenBank/DDBJ whole genome shotgun (WGS) entry which is preliminary data.</text>
</comment>
<evidence type="ECO:0000256" key="1">
    <source>
        <dbReference type="ARBA" id="ARBA00004604"/>
    </source>
</evidence>
<dbReference type="GO" id="GO:0003723">
    <property type="term" value="F:RNA binding"/>
    <property type="evidence" value="ECO:0007669"/>
    <property type="project" value="UniProtKB-UniRule"/>
</dbReference>
<evidence type="ECO:0000256" key="7">
    <source>
        <dbReference type="ARBA" id="ARBA00022840"/>
    </source>
</evidence>
<dbReference type="SUPFAM" id="SSF52540">
    <property type="entry name" value="P-loop containing nucleoside triphosphate hydrolases"/>
    <property type="match status" value="2"/>
</dbReference>
<gene>
    <name evidence="16" type="ORF">CLIB1423_12S02388</name>
</gene>
<dbReference type="GO" id="GO:0005524">
    <property type="term" value="F:ATP binding"/>
    <property type="evidence" value="ECO:0007669"/>
    <property type="project" value="UniProtKB-UniRule"/>
</dbReference>
<dbReference type="InterPro" id="IPR027417">
    <property type="entry name" value="P-loop_NTPase"/>
</dbReference>
<feature type="compositionally biased region" description="Polar residues" evidence="12">
    <location>
        <begin position="83"/>
        <end position="92"/>
    </location>
</feature>
<dbReference type="InterPro" id="IPR001650">
    <property type="entry name" value="Helicase_C-like"/>
</dbReference>
<dbReference type="PANTHER" id="PTHR24031">
    <property type="entry name" value="RNA HELICASE"/>
    <property type="match status" value="1"/>
</dbReference>
<evidence type="ECO:0000256" key="11">
    <source>
        <dbReference type="RuleBase" id="RU365068"/>
    </source>
</evidence>
<evidence type="ECO:0000259" key="14">
    <source>
        <dbReference type="PROSITE" id="PS51194"/>
    </source>
</evidence>
<evidence type="ECO:0000256" key="8">
    <source>
        <dbReference type="ARBA" id="ARBA00022884"/>
    </source>
</evidence>
<feature type="compositionally biased region" description="Polar residues" evidence="12">
    <location>
        <begin position="105"/>
        <end position="127"/>
    </location>
</feature>
<feature type="short sequence motif" description="Q motif" evidence="10">
    <location>
        <begin position="144"/>
        <end position="173"/>
    </location>
</feature>
<evidence type="ECO:0000256" key="10">
    <source>
        <dbReference type="PROSITE-ProRule" id="PRU00552"/>
    </source>
</evidence>
<comment type="similarity">
    <text evidence="11">Belongs to the DEAD box helicase family.</text>
</comment>
<dbReference type="InterPro" id="IPR014014">
    <property type="entry name" value="RNA_helicase_DEAD_Q_motif"/>
</dbReference>
<sequence>MEDDGILLNFAAPSAASTKKAVSKVTGGKWKDRRKLQLSLQGRGRGSNKEKSVASGVNNTKLEKKRPQTGDASAPGPKKRHTTSTGGPSSRSIKFAESGGESGGKNNSYVSSLFTSNEESKLSAQDNNNEKSTEAASNAPLDTNSFDGLGLNTRLASHLAESLRFKHPTKVQQAVIPKLALNAVTRDLFVKAQTGSGKTLSFLLPLFHKLMTTPEANRINRESGLFAIILVPTRELATQIYGVMESLTRCYHHIVPGIVIGGEKKKSEKARLRKGVNILVATPGRLADHMENTETFNVSQLRWLILDEGDKLMELGFEETITKIITKIDEESRIYETKLKWNNLPHKRVNVLCSATMQGNVKKLGGIVLNNAEMINIERDGPVGTTEFNTDYEKPITGDDGEEIDIQAMHAPDQLIQKVVVVPPKLRLVTLSALLKRIVKTENSDLNTRTIVFFSCSDSVDFHFDTFTRGGRQFKKIRNQETDKYDVEMIPYDKDDAERDETASVLTAPILGSNNVIIHKLHGSLSQQIRTSTLQSFVKGKFPNGREESADAVVSKHSILFCTDVASRGLDLPSISQVIEFDPPFTIEDHLHRIGRTARVGREGEATLFLLPGNEEAYVEGKLTIVHPKSSNLRIIGYENILKEGFSDTSSSASTAKKDPKHKDGKWDVHATTWHLDVERWLLEDQSAHDLAVQAFTSHIRAYATHLSTERQFFNIKLLHLGHLAKSFGLRETPKKLGKSVGTNTTIQEGIQPRRKNEDPRKKMLRMAKMAVNSNSDEFNY</sequence>
<feature type="region of interest" description="Disordered" evidence="12">
    <location>
        <begin position="14"/>
        <end position="142"/>
    </location>
</feature>
<dbReference type="SMART" id="SM01178">
    <property type="entry name" value="DUF4217"/>
    <property type="match status" value="1"/>
</dbReference>
<dbReference type="PROSITE" id="PS51194">
    <property type="entry name" value="HELICASE_CTER"/>
    <property type="match status" value="1"/>
</dbReference>
<keyword evidence="17" id="KW-1185">Reference proteome</keyword>
<dbReference type="PROSITE" id="PS51192">
    <property type="entry name" value="HELICASE_ATP_BIND_1"/>
    <property type="match status" value="1"/>
</dbReference>
<evidence type="ECO:0000313" key="17">
    <source>
        <dbReference type="Proteomes" id="UP000837801"/>
    </source>
</evidence>
<dbReference type="InterPro" id="IPR014001">
    <property type="entry name" value="Helicase_ATP-bd"/>
</dbReference>
<evidence type="ECO:0000256" key="5">
    <source>
        <dbReference type="ARBA" id="ARBA00022801"/>
    </source>
</evidence>
<dbReference type="GO" id="GO:0005730">
    <property type="term" value="C:nucleolus"/>
    <property type="evidence" value="ECO:0007669"/>
    <property type="project" value="UniProtKB-SubCell"/>
</dbReference>
<dbReference type="InterPro" id="IPR025313">
    <property type="entry name" value="SPB4-like_CTE"/>
</dbReference>
<protein>
    <recommendedName>
        <fullName evidence="11">ATP-dependent RNA helicase</fullName>
        <ecNumber evidence="11">3.6.4.13</ecNumber>
    </recommendedName>
</protein>
<evidence type="ECO:0000256" key="12">
    <source>
        <dbReference type="SAM" id="MobiDB-lite"/>
    </source>
</evidence>
<name>A0A9P0QRR4_9ASCO</name>
<dbReference type="GO" id="GO:0003724">
    <property type="term" value="F:RNA helicase activity"/>
    <property type="evidence" value="ECO:0007669"/>
    <property type="project" value="UniProtKB-EC"/>
</dbReference>
<dbReference type="OrthoDB" id="422663at2759"/>
<comment type="catalytic activity">
    <reaction evidence="11">
        <text>ATP + H2O = ADP + phosphate + H(+)</text>
        <dbReference type="Rhea" id="RHEA:13065"/>
        <dbReference type="ChEBI" id="CHEBI:15377"/>
        <dbReference type="ChEBI" id="CHEBI:15378"/>
        <dbReference type="ChEBI" id="CHEBI:30616"/>
        <dbReference type="ChEBI" id="CHEBI:43474"/>
        <dbReference type="ChEBI" id="CHEBI:456216"/>
        <dbReference type="EC" id="3.6.4.13"/>
    </reaction>
</comment>
<dbReference type="CDD" id="cd17949">
    <property type="entry name" value="DEADc_DDX31"/>
    <property type="match status" value="1"/>
</dbReference>
<keyword evidence="6 11" id="KW-0347">Helicase</keyword>
<keyword evidence="2" id="KW-0690">Ribosome biogenesis</keyword>
<dbReference type="EMBL" id="CAKXYY010000012">
    <property type="protein sequence ID" value="CAH2353763.1"/>
    <property type="molecule type" value="Genomic_DNA"/>
</dbReference>
<evidence type="ECO:0000256" key="3">
    <source>
        <dbReference type="ARBA" id="ARBA00022552"/>
    </source>
</evidence>
<dbReference type="CDD" id="cd18787">
    <property type="entry name" value="SF2_C_DEAD"/>
    <property type="match status" value="1"/>
</dbReference>
<evidence type="ECO:0000256" key="2">
    <source>
        <dbReference type="ARBA" id="ARBA00022517"/>
    </source>
</evidence>
<evidence type="ECO:0000259" key="13">
    <source>
        <dbReference type="PROSITE" id="PS51192"/>
    </source>
</evidence>
<accession>A0A9P0QRR4</accession>
<evidence type="ECO:0000256" key="9">
    <source>
        <dbReference type="ARBA" id="ARBA00023242"/>
    </source>
</evidence>
<dbReference type="InterPro" id="IPR011545">
    <property type="entry name" value="DEAD/DEAH_box_helicase_dom"/>
</dbReference>
<dbReference type="GO" id="GO:0006364">
    <property type="term" value="P:rRNA processing"/>
    <property type="evidence" value="ECO:0007669"/>
    <property type="project" value="UniProtKB-KW"/>
</dbReference>
<feature type="domain" description="Helicase C-terminal" evidence="14">
    <location>
        <begin position="433"/>
        <end position="646"/>
    </location>
</feature>
<organism evidence="16 17">
    <name type="scientific">[Candida] railenensis</name>
    <dbReference type="NCBI Taxonomy" id="45579"/>
    <lineage>
        <taxon>Eukaryota</taxon>
        <taxon>Fungi</taxon>
        <taxon>Dikarya</taxon>
        <taxon>Ascomycota</taxon>
        <taxon>Saccharomycotina</taxon>
        <taxon>Pichiomycetes</taxon>
        <taxon>Debaryomycetaceae</taxon>
        <taxon>Kurtzmaniella</taxon>
    </lineage>
</organism>
<feature type="region of interest" description="Disordered" evidence="12">
    <location>
        <begin position="736"/>
        <end position="761"/>
    </location>
</feature>
<evidence type="ECO:0000256" key="6">
    <source>
        <dbReference type="ARBA" id="ARBA00022806"/>
    </source>
</evidence>
<evidence type="ECO:0000256" key="4">
    <source>
        <dbReference type="ARBA" id="ARBA00022741"/>
    </source>
</evidence>
<keyword evidence="5 11" id="KW-0378">Hydrolase</keyword>
<dbReference type="Gene3D" id="3.40.50.300">
    <property type="entry name" value="P-loop containing nucleotide triphosphate hydrolases"/>
    <property type="match status" value="2"/>
</dbReference>
<dbReference type="AlphaFoldDB" id="A0A9P0QRR4"/>
<evidence type="ECO:0000313" key="16">
    <source>
        <dbReference type="EMBL" id="CAH2353763.1"/>
    </source>
</evidence>
<dbReference type="SMART" id="SM00490">
    <property type="entry name" value="HELICc"/>
    <property type="match status" value="1"/>
</dbReference>
<dbReference type="EC" id="3.6.4.13" evidence="11"/>
<keyword evidence="9" id="KW-0539">Nucleus</keyword>
<evidence type="ECO:0000259" key="15">
    <source>
        <dbReference type="PROSITE" id="PS51195"/>
    </source>
</evidence>
<dbReference type="GO" id="GO:0016787">
    <property type="term" value="F:hydrolase activity"/>
    <property type="evidence" value="ECO:0007669"/>
    <property type="project" value="UniProtKB-KW"/>
</dbReference>
<dbReference type="Pfam" id="PF00270">
    <property type="entry name" value="DEAD"/>
    <property type="match status" value="1"/>
</dbReference>
<dbReference type="Pfam" id="PF13959">
    <property type="entry name" value="CTE_SPB4"/>
    <property type="match status" value="1"/>
</dbReference>
<comment type="subcellular location">
    <subcellularLocation>
        <location evidence="1">Nucleus</location>
        <location evidence="1">Nucleolus</location>
    </subcellularLocation>
</comment>
<keyword evidence="3" id="KW-0698">rRNA processing</keyword>
<feature type="domain" description="DEAD-box RNA helicase Q" evidence="15">
    <location>
        <begin position="144"/>
        <end position="173"/>
    </location>
</feature>
<keyword evidence="7 11" id="KW-0067">ATP-binding</keyword>
<keyword evidence="8 11" id="KW-0694">RNA-binding</keyword>
<proteinExistence type="inferred from homology"/>
<dbReference type="Pfam" id="PF00271">
    <property type="entry name" value="Helicase_C"/>
    <property type="match status" value="1"/>
</dbReference>
<comment type="function">
    <text evidence="11">RNA helicase.</text>
</comment>
<dbReference type="Proteomes" id="UP000837801">
    <property type="component" value="Unassembled WGS sequence"/>
</dbReference>